<protein>
    <submittedName>
        <fullName evidence="2">Uncharacterized protein</fullName>
    </submittedName>
</protein>
<feature type="region of interest" description="Disordered" evidence="1">
    <location>
        <begin position="288"/>
        <end position="311"/>
    </location>
</feature>
<reference evidence="2 3" key="1">
    <citation type="journal article" date="2016" name="Nat. Commun.">
        <title>Thousands of microbial genomes shed light on interconnected biogeochemical processes in an aquifer system.</title>
        <authorList>
            <person name="Anantharaman K."/>
            <person name="Brown C.T."/>
            <person name="Hug L.A."/>
            <person name="Sharon I."/>
            <person name="Castelle C.J."/>
            <person name="Probst A.J."/>
            <person name="Thomas B.C."/>
            <person name="Singh A."/>
            <person name="Wilkins M.J."/>
            <person name="Karaoz U."/>
            <person name="Brodie E.L."/>
            <person name="Williams K.H."/>
            <person name="Hubbard S.S."/>
            <person name="Banfield J.F."/>
        </authorList>
    </citation>
    <scope>NUCLEOTIDE SEQUENCE [LARGE SCALE GENOMIC DNA]</scope>
</reference>
<dbReference type="EMBL" id="MFLA01000004">
    <property type="protein sequence ID" value="OGG60667.1"/>
    <property type="molecule type" value="Genomic_DNA"/>
</dbReference>
<evidence type="ECO:0000313" key="3">
    <source>
        <dbReference type="Proteomes" id="UP000176377"/>
    </source>
</evidence>
<feature type="region of interest" description="Disordered" evidence="1">
    <location>
        <begin position="119"/>
        <end position="138"/>
    </location>
</feature>
<evidence type="ECO:0000256" key="1">
    <source>
        <dbReference type="SAM" id="MobiDB-lite"/>
    </source>
</evidence>
<organism evidence="2 3">
    <name type="scientific">Candidatus Kaiserbacteria bacterium RIFCSPHIGHO2_01_FULL_56_24</name>
    <dbReference type="NCBI Taxonomy" id="1798487"/>
    <lineage>
        <taxon>Bacteria</taxon>
        <taxon>Candidatus Kaiseribacteriota</taxon>
    </lineage>
</organism>
<evidence type="ECO:0000313" key="2">
    <source>
        <dbReference type="EMBL" id="OGG60667.1"/>
    </source>
</evidence>
<comment type="caution">
    <text evidence="2">The sequence shown here is derived from an EMBL/GenBank/DDBJ whole genome shotgun (WGS) entry which is preliminary data.</text>
</comment>
<dbReference type="Proteomes" id="UP000176377">
    <property type="component" value="Unassembled WGS sequence"/>
</dbReference>
<accession>A0A1F6DH81</accession>
<sequence>MSRIKLSTRIVFIAGIMSAVILAFGYRTEATGFTFAMGNSHNNFDLTIDSHALYNGVLQDGTNGTYDSTWTLKNLNPHHDRFFNLDDVKPGDTGEATISLHVNKDAWICLDFERLKEQENGRNEPEMQEDNSGGATQGELADGTEFFAWYDDSAPHPGDNIFQVGETPIFGTTTGKQAATKVFDNKTYALADSIAGAPFVASTTRYIAITWCAGNLTVNLATAQIDCDGAAMGNEAQTDSFSVDISFRAVPTKDNKKFKCTKIGTTCEWPRAVNINVNNNATVINTTTSSSDTGGNSAGAGGTVTTGNASSTATTTNIINRVRIR</sequence>
<gene>
    <name evidence="2" type="ORF">A2765_03785</name>
</gene>
<proteinExistence type="predicted"/>
<name>A0A1F6DH81_9BACT</name>
<dbReference type="AlphaFoldDB" id="A0A1F6DH81"/>